<keyword evidence="1" id="KW-0732">Signal</keyword>
<reference evidence="2 3" key="1">
    <citation type="submission" date="2020-01" db="EMBL/GenBank/DDBJ databases">
        <authorList>
            <person name="Liu G."/>
            <person name="Liu B."/>
        </authorList>
    </citation>
    <scope>NUCLEOTIDE SEQUENCE [LARGE SCALE GENOMIC DNA]</scope>
    <source>
        <strain evidence="2 3">FJAT-51161</strain>
    </source>
</reference>
<feature type="signal peptide" evidence="1">
    <location>
        <begin position="1"/>
        <end position="30"/>
    </location>
</feature>
<name>A0ABX7ASD8_9BACI</name>
<protein>
    <submittedName>
        <fullName evidence="2">Uncharacterized protein</fullName>
    </submittedName>
</protein>
<keyword evidence="3" id="KW-1185">Reference proteome</keyword>
<evidence type="ECO:0000313" key="2">
    <source>
        <dbReference type="EMBL" id="QQP12551.1"/>
    </source>
</evidence>
<organism evidence="2 3">
    <name type="scientific">Lysinibacillus agricola</name>
    <dbReference type="NCBI Taxonomy" id="2590012"/>
    <lineage>
        <taxon>Bacteria</taxon>
        <taxon>Bacillati</taxon>
        <taxon>Bacillota</taxon>
        <taxon>Bacilli</taxon>
        <taxon>Bacillales</taxon>
        <taxon>Bacillaceae</taxon>
        <taxon>Lysinibacillus</taxon>
    </lineage>
</organism>
<feature type="chain" id="PRO_5047506378" evidence="1">
    <location>
        <begin position="31"/>
        <end position="128"/>
    </location>
</feature>
<evidence type="ECO:0000256" key="1">
    <source>
        <dbReference type="SAM" id="SignalP"/>
    </source>
</evidence>
<dbReference type="Proteomes" id="UP000596049">
    <property type="component" value="Chromosome"/>
</dbReference>
<evidence type="ECO:0000313" key="3">
    <source>
        <dbReference type="Proteomes" id="UP000596049"/>
    </source>
</evidence>
<gene>
    <name evidence="2" type="ORF">FJQ98_26400</name>
</gene>
<proteinExistence type="predicted"/>
<dbReference type="RefSeq" id="WP_053595912.1">
    <property type="nucleotide sequence ID" value="NZ_CP067341.1"/>
</dbReference>
<sequence>MTLKISKEKLSIISLLILSISIIFSAQAFASSSTATKPLKERSKEGSIFYAVGGYAELRADILGGTGNGESILKQSIAWYPDPELYSVNVNSQNKPAANTHYHLNNSDGYYVVAKGDLTLNLKATLKE</sequence>
<accession>A0ABX7ASD8</accession>
<dbReference type="EMBL" id="CP067341">
    <property type="protein sequence ID" value="QQP12551.1"/>
    <property type="molecule type" value="Genomic_DNA"/>
</dbReference>